<dbReference type="EMBL" id="BMAT01000996">
    <property type="protein sequence ID" value="GFR77784.1"/>
    <property type="molecule type" value="Genomic_DNA"/>
</dbReference>
<keyword evidence="3" id="KW-1185">Reference proteome</keyword>
<feature type="transmembrane region" description="Helical" evidence="1">
    <location>
        <begin position="12"/>
        <end position="43"/>
    </location>
</feature>
<proteinExistence type="predicted"/>
<protein>
    <submittedName>
        <fullName evidence="2">Uncharacterized protein</fullName>
    </submittedName>
</protein>
<reference evidence="2 3" key="1">
    <citation type="journal article" date="2021" name="Elife">
        <title>Chloroplast acquisition without the gene transfer in kleptoplastic sea slugs, Plakobranchus ocellatus.</title>
        <authorList>
            <person name="Maeda T."/>
            <person name="Takahashi S."/>
            <person name="Yoshida T."/>
            <person name="Shimamura S."/>
            <person name="Takaki Y."/>
            <person name="Nagai Y."/>
            <person name="Toyoda A."/>
            <person name="Suzuki Y."/>
            <person name="Arimoto A."/>
            <person name="Ishii H."/>
            <person name="Satoh N."/>
            <person name="Nishiyama T."/>
            <person name="Hasebe M."/>
            <person name="Maruyama T."/>
            <person name="Minagawa J."/>
            <person name="Obokata J."/>
            <person name="Shigenobu S."/>
        </authorList>
    </citation>
    <scope>NUCLEOTIDE SEQUENCE [LARGE SCALE GENOMIC DNA]</scope>
</reference>
<keyword evidence="1" id="KW-0812">Transmembrane</keyword>
<evidence type="ECO:0000313" key="3">
    <source>
        <dbReference type="Proteomes" id="UP000762676"/>
    </source>
</evidence>
<sequence length="130" mass="14028">MISAHALELNTAVVIAMAVGLVVMVLMVVVLVMVVTVVMVAVVKMEKLRTKSGNWRLNVPSRCNGKDANSSRADDISQNAPRGCGLCVPSRCHGKDANILPLRCVSSRVKLTIFHKSALLGHSIHITWSL</sequence>
<name>A0AAV4FXF3_9GAST</name>
<keyword evidence="1" id="KW-1133">Transmembrane helix</keyword>
<keyword evidence="1" id="KW-0472">Membrane</keyword>
<dbReference type="Proteomes" id="UP000762676">
    <property type="component" value="Unassembled WGS sequence"/>
</dbReference>
<dbReference type="AlphaFoldDB" id="A0AAV4FXF3"/>
<evidence type="ECO:0000256" key="1">
    <source>
        <dbReference type="SAM" id="Phobius"/>
    </source>
</evidence>
<organism evidence="2 3">
    <name type="scientific">Elysia marginata</name>
    <dbReference type="NCBI Taxonomy" id="1093978"/>
    <lineage>
        <taxon>Eukaryota</taxon>
        <taxon>Metazoa</taxon>
        <taxon>Spiralia</taxon>
        <taxon>Lophotrochozoa</taxon>
        <taxon>Mollusca</taxon>
        <taxon>Gastropoda</taxon>
        <taxon>Heterobranchia</taxon>
        <taxon>Euthyneura</taxon>
        <taxon>Panpulmonata</taxon>
        <taxon>Sacoglossa</taxon>
        <taxon>Placobranchoidea</taxon>
        <taxon>Plakobranchidae</taxon>
        <taxon>Elysia</taxon>
    </lineage>
</organism>
<comment type="caution">
    <text evidence="2">The sequence shown here is derived from an EMBL/GenBank/DDBJ whole genome shotgun (WGS) entry which is preliminary data.</text>
</comment>
<accession>A0AAV4FXF3</accession>
<evidence type="ECO:0000313" key="2">
    <source>
        <dbReference type="EMBL" id="GFR77784.1"/>
    </source>
</evidence>
<gene>
    <name evidence="2" type="ORF">ElyMa_000517100</name>
</gene>